<dbReference type="STRING" id="7167.A0A182FEH7"/>
<dbReference type="EnsemblMetazoa" id="AALB004918-RA">
    <property type="protein sequence ID" value="AALB004918-PA"/>
    <property type="gene ID" value="AALB004918"/>
</dbReference>
<dbReference type="VEuPathDB" id="VectorBase:AALB20_028168"/>
<dbReference type="GO" id="GO:0004653">
    <property type="term" value="F:polypeptide N-acetylgalactosaminyltransferase activity"/>
    <property type="evidence" value="ECO:0007669"/>
    <property type="project" value="TreeGrafter"/>
</dbReference>
<dbReference type="Proteomes" id="UP000069272">
    <property type="component" value="Chromosome 3L"/>
</dbReference>
<dbReference type="PANTHER" id="PTHR11675:SF43">
    <property type="entry name" value="POLYPEPTIDE N-ACETYLGALACTOSAMINYLTRANSFERASE 1"/>
    <property type="match status" value="1"/>
</dbReference>
<keyword evidence="1" id="KW-1015">Disulfide bond</keyword>
<reference evidence="3 4" key="1">
    <citation type="journal article" date="2017" name="G3 (Bethesda)">
        <title>The Physical Genome Mapping of Anopheles albimanus Corrected Scaffold Misassemblies and Identified Interarm Rearrangements in Genus Anopheles.</title>
        <authorList>
            <person name="Artemov G.N."/>
            <person name="Peery A.N."/>
            <person name="Jiang X."/>
            <person name="Tu Z."/>
            <person name="Stegniy V.N."/>
            <person name="Sharakhova M.V."/>
            <person name="Sharakhov I.V."/>
        </authorList>
    </citation>
    <scope>NUCLEOTIDE SEQUENCE [LARGE SCALE GENOMIC DNA]</scope>
    <source>
        <strain evidence="3 4">ALBI9_A</strain>
    </source>
</reference>
<dbReference type="PANTHER" id="PTHR11675">
    <property type="entry name" value="N-ACETYLGALACTOSAMINYLTRANSFERASE"/>
    <property type="match status" value="1"/>
</dbReference>
<feature type="domain" description="Glycosyltransferase 2-like" evidence="2">
    <location>
        <begin position="180"/>
        <end position="247"/>
    </location>
</feature>
<dbReference type="InterPro" id="IPR001173">
    <property type="entry name" value="Glyco_trans_2-like"/>
</dbReference>
<accession>A0A182FEH7</accession>
<keyword evidence="4" id="KW-1185">Reference proteome</keyword>
<evidence type="ECO:0000313" key="3">
    <source>
        <dbReference type="EnsemblMetazoa" id="AALB004918-PA"/>
    </source>
</evidence>
<sequence length="248" mass="26956">MFFRGGLSIRRNLYSKVLLLLVLGLFVLFYFKNLNGSPNSLGVPVADVLLQQQQQQKALALVQHGGGDVEAAVLAAKAGALGVALNKGNVLAGAGSSGDALLYEQLIRADLAKQRPGLGDNGEGVELTGDAKELGEKQLATIALNEELSEHLSYNRTPPDGRHPACKRKQYDIASLPSTSVIIIFYNEPYSVLLRTVHSVLNTADPRLLKEIVLVDDGSTNVELKGKLDYYVKTRLPAKVKVLRQRQR</sequence>
<proteinExistence type="predicted"/>
<evidence type="ECO:0000259" key="2">
    <source>
        <dbReference type="Pfam" id="PF00535"/>
    </source>
</evidence>
<dbReference type="InterPro" id="IPR029044">
    <property type="entry name" value="Nucleotide-diphossugar_trans"/>
</dbReference>
<organism evidence="3 4">
    <name type="scientific">Anopheles albimanus</name>
    <name type="common">New world malaria mosquito</name>
    <dbReference type="NCBI Taxonomy" id="7167"/>
    <lineage>
        <taxon>Eukaryota</taxon>
        <taxon>Metazoa</taxon>
        <taxon>Ecdysozoa</taxon>
        <taxon>Arthropoda</taxon>
        <taxon>Hexapoda</taxon>
        <taxon>Insecta</taxon>
        <taxon>Pterygota</taxon>
        <taxon>Neoptera</taxon>
        <taxon>Endopterygota</taxon>
        <taxon>Diptera</taxon>
        <taxon>Nematocera</taxon>
        <taxon>Culicoidea</taxon>
        <taxon>Culicidae</taxon>
        <taxon>Anophelinae</taxon>
        <taxon>Anopheles</taxon>
    </lineage>
</organism>
<dbReference type="Gene3D" id="3.90.550.10">
    <property type="entry name" value="Spore Coat Polysaccharide Biosynthesis Protein SpsA, Chain A"/>
    <property type="match status" value="1"/>
</dbReference>
<dbReference type="Pfam" id="PF00535">
    <property type="entry name" value="Glycos_transf_2"/>
    <property type="match status" value="1"/>
</dbReference>
<dbReference type="VEuPathDB" id="VectorBase:AALB004918"/>
<evidence type="ECO:0000313" key="4">
    <source>
        <dbReference type="Proteomes" id="UP000069272"/>
    </source>
</evidence>
<evidence type="ECO:0000256" key="1">
    <source>
        <dbReference type="ARBA" id="ARBA00023157"/>
    </source>
</evidence>
<name>A0A182FEH7_ANOAL</name>
<dbReference type="GO" id="GO:0005794">
    <property type="term" value="C:Golgi apparatus"/>
    <property type="evidence" value="ECO:0007669"/>
    <property type="project" value="TreeGrafter"/>
</dbReference>
<reference evidence="3" key="2">
    <citation type="submission" date="2022-08" db="UniProtKB">
        <authorList>
            <consortium name="EnsemblMetazoa"/>
        </authorList>
    </citation>
    <scope>IDENTIFICATION</scope>
    <source>
        <strain evidence="3">STECLA/ALBI9_A</strain>
    </source>
</reference>
<dbReference type="SUPFAM" id="SSF53448">
    <property type="entry name" value="Nucleotide-diphospho-sugar transferases"/>
    <property type="match status" value="1"/>
</dbReference>
<dbReference type="GO" id="GO:0006493">
    <property type="term" value="P:protein O-linked glycosylation"/>
    <property type="evidence" value="ECO:0007669"/>
    <property type="project" value="TreeGrafter"/>
</dbReference>
<dbReference type="AlphaFoldDB" id="A0A182FEH7"/>
<protein>
    <recommendedName>
        <fullName evidence="2">Glycosyltransferase 2-like domain-containing protein</fullName>
    </recommendedName>
</protein>